<evidence type="ECO:0000256" key="10">
    <source>
        <dbReference type="SAM" id="SignalP"/>
    </source>
</evidence>
<dbReference type="InterPro" id="IPR024167">
    <property type="entry name" value="Cytochrome_c4-like"/>
</dbReference>
<keyword evidence="6" id="KW-0249">Electron transport</keyword>
<dbReference type="PIRSF" id="PIRSF000005">
    <property type="entry name" value="Cytochrome_c4"/>
    <property type="match status" value="1"/>
</dbReference>
<evidence type="ECO:0000256" key="7">
    <source>
        <dbReference type="ARBA" id="ARBA00023004"/>
    </source>
</evidence>
<feature type="binding site" description="covalent" evidence="8">
    <location>
        <position position="37"/>
    </location>
    <ligand>
        <name>heme c</name>
        <dbReference type="ChEBI" id="CHEBI:61717"/>
        <label>1</label>
    </ligand>
</feature>
<accession>A0AA37SZ63</accession>
<feature type="binding site" description="axial binding residue" evidence="9">
    <location>
        <position position="38"/>
    </location>
    <ligand>
        <name>heme c</name>
        <dbReference type="ChEBI" id="CHEBI:61717"/>
        <label>1</label>
    </ligand>
    <ligandPart>
        <name>Fe</name>
        <dbReference type="ChEBI" id="CHEBI:18248"/>
    </ligandPart>
</feature>
<keyword evidence="3 8" id="KW-0349">Heme</keyword>
<gene>
    <name evidence="12" type="primary">cycA</name>
    <name evidence="12" type="ORF">GCM10007852_21570</name>
</gene>
<evidence type="ECO:0000256" key="4">
    <source>
        <dbReference type="ARBA" id="ARBA00022723"/>
    </source>
</evidence>
<keyword evidence="4 9" id="KW-0479">Metal-binding</keyword>
<feature type="binding site" description="covalent" evidence="8">
    <location>
        <position position="34"/>
    </location>
    <ligand>
        <name>heme c</name>
        <dbReference type="ChEBI" id="CHEBI:61717"/>
        <label>1</label>
    </ligand>
</feature>
<name>A0AA37SZ63_9ALTE</name>
<reference evidence="12" key="1">
    <citation type="journal article" date="2014" name="Int. J. Syst. Evol. Microbiol.">
        <title>Complete genome sequence of Corynebacterium casei LMG S-19264T (=DSM 44701T), isolated from a smear-ripened cheese.</title>
        <authorList>
            <consortium name="US DOE Joint Genome Institute (JGI-PGF)"/>
            <person name="Walter F."/>
            <person name="Albersmeier A."/>
            <person name="Kalinowski J."/>
            <person name="Ruckert C."/>
        </authorList>
    </citation>
    <scope>NUCLEOTIDE SEQUENCE</scope>
    <source>
        <strain evidence="12">NBRC 110023</strain>
    </source>
</reference>
<organism evidence="12 13">
    <name type="scientific">Agaribacter marinus</name>
    <dbReference type="NCBI Taxonomy" id="1431249"/>
    <lineage>
        <taxon>Bacteria</taxon>
        <taxon>Pseudomonadati</taxon>
        <taxon>Pseudomonadota</taxon>
        <taxon>Gammaproteobacteria</taxon>
        <taxon>Alteromonadales</taxon>
        <taxon>Alteromonadaceae</taxon>
        <taxon>Agaribacter</taxon>
    </lineage>
</organism>
<feature type="binding site" description="axial binding residue" evidence="9">
    <location>
        <position position="141"/>
    </location>
    <ligand>
        <name>heme c</name>
        <dbReference type="ChEBI" id="CHEBI:61717"/>
        <label>2</label>
    </ligand>
    <ligandPart>
        <name>Fe</name>
        <dbReference type="ChEBI" id="CHEBI:18248"/>
    </ligandPart>
</feature>
<feature type="binding site" description="covalent" evidence="8">
    <location>
        <position position="140"/>
    </location>
    <ligand>
        <name>heme c</name>
        <dbReference type="ChEBI" id="CHEBI:61717"/>
        <label>2</label>
    </ligand>
</feature>
<dbReference type="AlphaFoldDB" id="A0AA37SZ63"/>
<comment type="PTM">
    <text evidence="8">Binds 2 heme c groups covalently per subunit.</text>
</comment>
<dbReference type="GO" id="GO:0009055">
    <property type="term" value="F:electron transfer activity"/>
    <property type="evidence" value="ECO:0007669"/>
    <property type="project" value="InterPro"/>
</dbReference>
<evidence type="ECO:0000256" key="3">
    <source>
        <dbReference type="ARBA" id="ARBA00022617"/>
    </source>
</evidence>
<dbReference type="Gene3D" id="1.10.760.10">
    <property type="entry name" value="Cytochrome c-like domain"/>
    <property type="match status" value="2"/>
</dbReference>
<dbReference type="Pfam" id="PF00034">
    <property type="entry name" value="Cytochrom_C"/>
    <property type="match status" value="2"/>
</dbReference>
<evidence type="ECO:0000256" key="8">
    <source>
        <dbReference type="PIRSR" id="PIRSR000005-1"/>
    </source>
</evidence>
<dbReference type="InterPro" id="IPR050597">
    <property type="entry name" value="Cytochrome_c_Oxidase_Subunit"/>
</dbReference>
<keyword evidence="10" id="KW-0732">Signal</keyword>
<evidence type="ECO:0000256" key="5">
    <source>
        <dbReference type="ARBA" id="ARBA00022764"/>
    </source>
</evidence>
<protein>
    <submittedName>
        <fullName evidence="12">Cytochrome c</fullName>
    </submittedName>
</protein>
<dbReference type="PROSITE" id="PS51007">
    <property type="entry name" value="CYTC"/>
    <property type="match status" value="2"/>
</dbReference>
<dbReference type="RefSeq" id="WP_284217606.1">
    <property type="nucleotide sequence ID" value="NZ_BSOT01000006.1"/>
</dbReference>
<evidence type="ECO:0000313" key="13">
    <source>
        <dbReference type="Proteomes" id="UP001156601"/>
    </source>
</evidence>
<dbReference type="GO" id="GO:0005506">
    <property type="term" value="F:iron ion binding"/>
    <property type="evidence" value="ECO:0007669"/>
    <property type="project" value="InterPro"/>
</dbReference>
<dbReference type="SUPFAM" id="SSF46626">
    <property type="entry name" value="Cytochrome c"/>
    <property type="match status" value="2"/>
</dbReference>
<dbReference type="InterPro" id="IPR036909">
    <property type="entry name" value="Cyt_c-like_dom_sf"/>
</dbReference>
<feature type="chain" id="PRO_5041388923" evidence="10">
    <location>
        <begin position="20"/>
        <end position="207"/>
    </location>
</feature>
<dbReference type="PANTHER" id="PTHR33751:SF9">
    <property type="entry name" value="CYTOCHROME C4"/>
    <property type="match status" value="1"/>
</dbReference>
<dbReference type="PANTHER" id="PTHR33751">
    <property type="entry name" value="CBB3-TYPE CYTOCHROME C OXIDASE SUBUNIT FIXP"/>
    <property type="match status" value="1"/>
</dbReference>
<sequence length="207" mass="21979">MKNLCLLFGLVFLSTSAFAVDGDAEAGKTKSTTCAACHGSDGNSALNLNPKIAGQHAGYILKQLKEFKLAASTGGKEGRNNAVMNGMAMPLSEQDMKDLAVYFSSQELKIGETPEDVIEAGEALYRGGDAERGITACIACHGPNGGGMNLAGFPQIGGQHAAYTKQQLEMFRSGDRNNDLNEMMRNVASRLTDKDIDVLSKYLGGLH</sequence>
<evidence type="ECO:0000256" key="1">
    <source>
        <dbReference type="ARBA" id="ARBA00004418"/>
    </source>
</evidence>
<proteinExistence type="predicted"/>
<feature type="binding site" description="axial binding residue" evidence="9">
    <location>
        <position position="84"/>
    </location>
    <ligand>
        <name>heme c</name>
        <dbReference type="ChEBI" id="CHEBI:61717"/>
        <label>1</label>
    </ligand>
    <ligandPart>
        <name>Fe</name>
        <dbReference type="ChEBI" id="CHEBI:18248"/>
    </ligandPart>
</feature>
<feature type="binding site" description="covalent" evidence="8">
    <location>
        <position position="137"/>
    </location>
    <ligand>
        <name>heme c</name>
        <dbReference type="ChEBI" id="CHEBI:61717"/>
        <label>2</label>
    </ligand>
</feature>
<evidence type="ECO:0000259" key="11">
    <source>
        <dbReference type="PROSITE" id="PS51007"/>
    </source>
</evidence>
<reference evidence="12" key="2">
    <citation type="submission" date="2023-01" db="EMBL/GenBank/DDBJ databases">
        <title>Draft genome sequence of Agaribacter marinus strain NBRC 110023.</title>
        <authorList>
            <person name="Sun Q."/>
            <person name="Mori K."/>
        </authorList>
    </citation>
    <scope>NUCLEOTIDE SEQUENCE</scope>
    <source>
        <strain evidence="12">NBRC 110023</strain>
    </source>
</reference>
<keyword evidence="7 9" id="KW-0408">Iron</keyword>
<comment type="subcellular location">
    <subcellularLocation>
        <location evidence="1">Periplasm</location>
    </subcellularLocation>
</comment>
<dbReference type="GO" id="GO:0020037">
    <property type="term" value="F:heme binding"/>
    <property type="evidence" value="ECO:0007669"/>
    <property type="project" value="InterPro"/>
</dbReference>
<comment type="caution">
    <text evidence="12">The sequence shown here is derived from an EMBL/GenBank/DDBJ whole genome shotgun (WGS) entry which is preliminary data.</text>
</comment>
<keyword evidence="2" id="KW-0813">Transport</keyword>
<evidence type="ECO:0000256" key="6">
    <source>
        <dbReference type="ARBA" id="ARBA00022982"/>
    </source>
</evidence>
<dbReference type="Proteomes" id="UP001156601">
    <property type="component" value="Unassembled WGS sequence"/>
</dbReference>
<keyword evidence="5" id="KW-0574">Periplasm</keyword>
<evidence type="ECO:0000256" key="2">
    <source>
        <dbReference type="ARBA" id="ARBA00022448"/>
    </source>
</evidence>
<evidence type="ECO:0000256" key="9">
    <source>
        <dbReference type="PIRSR" id="PIRSR000005-2"/>
    </source>
</evidence>
<feature type="binding site" description="axial binding residue" evidence="9">
    <location>
        <position position="184"/>
    </location>
    <ligand>
        <name>heme c</name>
        <dbReference type="ChEBI" id="CHEBI:61717"/>
        <label>2</label>
    </ligand>
    <ligandPart>
        <name>Fe</name>
        <dbReference type="ChEBI" id="CHEBI:18248"/>
    </ligandPart>
</feature>
<keyword evidence="13" id="KW-1185">Reference proteome</keyword>
<evidence type="ECO:0000313" key="12">
    <source>
        <dbReference type="EMBL" id="GLR71249.1"/>
    </source>
</evidence>
<feature type="domain" description="Cytochrome c" evidence="11">
    <location>
        <begin position="116"/>
        <end position="207"/>
    </location>
</feature>
<dbReference type="EMBL" id="BSOT01000006">
    <property type="protein sequence ID" value="GLR71249.1"/>
    <property type="molecule type" value="Genomic_DNA"/>
</dbReference>
<feature type="domain" description="Cytochrome c" evidence="11">
    <location>
        <begin position="22"/>
        <end position="107"/>
    </location>
</feature>
<feature type="signal peptide" evidence="10">
    <location>
        <begin position="1"/>
        <end position="19"/>
    </location>
</feature>
<dbReference type="InterPro" id="IPR009056">
    <property type="entry name" value="Cyt_c-like_dom"/>
</dbReference>
<dbReference type="GO" id="GO:0042597">
    <property type="term" value="C:periplasmic space"/>
    <property type="evidence" value="ECO:0007669"/>
    <property type="project" value="UniProtKB-SubCell"/>
</dbReference>